<dbReference type="InterPro" id="IPR051082">
    <property type="entry name" value="Pentapeptide-BTB/POZ_domain"/>
</dbReference>
<dbReference type="PANTHER" id="PTHR14136:SF17">
    <property type="entry name" value="BTB_POZ DOMAIN-CONTAINING PROTEIN KCTD9"/>
    <property type="match status" value="1"/>
</dbReference>
<dbReference type="RefSeq" id="WP_103127021.1">
    <property type="nucleotide sequence ID" value="NZ_DF978460.1"/>
</dbReference>
<dbReference type="SUPFAM" id="SSF141571">
    <property type="entry name" value="Pentapeptide repeat-like"/>
    <property type="match status" value="1"/>
</dbReference>
<dbReference type="EMBL" id="BDGE01000120">
    <property type="protein sequence ID" value="GBE95707.1"/>
    <property type="molecule type" value="Genomic_DNA"/>
</dbReference>
<dbReference type="AlphaFoldDB" id="A0A2H6LR58"/>
<dbReference type="Pfam" id="PF00805">
    <property type="entry name" value="Pentapeptide"/>
    <property type="match status" value="1"/>
</dbReference>
<sequence>MSIFKPSKKTNNSHLKNLRIKITARFGQFPKFSKPPQPISENEIRQRAFELWQARGGHSSDIDNWNEAKRQLEQEQIQRTKVLRKIASLANQPLIFVEKSFLEPCADWFERAAIFQIIEKLSPIIEAIGVLLIPLAIWWFTESNEEIKDRQEKAIRGQQAVQNYLNQLSNILLQGGVEKLENNKQLQNIMRASTLALFENPDLQNEENDENTVDRKGQVIKYLSETGLIQSSKRQNKLQSPIISLAEANLQGANLKGANLQFANLEGANLQGANLLGAYLLLANLKGANLKGANLKFANLLGADLKFANLEETNLKVANLRGAKYTDESTNLEVCLQMLLKYSCTTKFPTGFDPKASKMVLVDNLENDNYIWP</sequence>
<dbReference type="PANTHER" id="PTHR14136">
    <property type="entry name" value="BTB_POZ DOMAIN-CONTAINING PROTEIN KCTD9"/>
    <property type="match status" value="1"/>
</dbReference>
<dbReference type="Pfam" id="PF11154">
    <property type="entry name" value="DUF2934"/>
    <property type="match status" value="1"/>
</dbReference>
<organism evidence="1 2">
    <name type="scientific">Nostoc cycadae WK-1</name>
    <dbReference type="NCBI Taxonomy" id="1861711"/>
    <lineage>
        <taxon>Bacteria</taxon>
        <taxon>Bacillati</taxon>
        <taxon>Cyanobacteriota</taxon>
        <taxon>Cyanophyceae</taxon>
        <taxon>Nostocales</taxon>
        <taxon>Nostocaceae</taxon>
        <taxon>Nostoc</taxon>
    </lineage>
</organism>
<dbReference type="Gene3D" id="2.160.20.80">
    <property type="entry name" value="E3 ubiquitin-protein ligase SopA"/>
    <property type="match status" value="1"/>
</dbReference>
<name>A0A2H6LR58_9NOSO</name>
<dbReference type="InterPro" id="IPR001646">
    <property type="entry name" value="5peptide_repeat"/>
</dbReference>
<reference evidence="2" key="1">
    <citation type="journal article" date="2018" name="Genome Announc.">
        <title>Draft Genome Sequence of the Nitrogen-Fixing and Hormogonia-Inducing Cyanobacterium Nostoc cycadae Strain WK-1, Isolated from the Coralloid Roots of Cycas revoluta.</title>
        <authorList>
            <person name="Kanesaki Y."/>
            <person name="Hirose M."/>
            <person name="Hirose Y."/>
            <person name="Fujisawa T."/>
            <person name="Nakamura Y."/>
            <person name="Watanabe S."/>
            <person name="Matsunaga S."/>
            <person name="Uchida H."/>
            <person name="Murakami A."/>
        </authorList>
    </citation>
    <scope>NUCLEOTIDE SEQUENCE [LARGE SCALE GENOMIC DNA]</scope>
    <source>
        <strain evidence="2">WK-1</strain>
    </source>
</reference>
<keyword evidence="2" id="KW-1185">Reference proteome</keyword>
<proteinExistence type="predicted"/>
<accession>A0A2H6LR58</accession>
<dbReference type="Proteomes" id="UP000236527">
    <property type="component" value="Unassembled WGS sequence"/>
</dbReference>
<gene>
    <name evidence="1" type="ORF">NCWK1_5495</name>
</gene>
<evidence type="ECO:0000313" key="2">
    <source>
        <dbReference type="Proteomes" id="UP000236527"/>
    </source>
</evidence>
<dbReference type="InterPro" id="IPR021327">
    <property type="entry name" value="DUF2934"/>
</dbReference>
<evidence type="ECO:0000313" key="1">
    <source>
        <dbReference type="EMBL" id="GBE95707.1"/>
    </source>
</evidence>
<comment type="caution">
    <text evidence="1">The sequence shown here is derived from an EMBL/GenBank/DDBJ whole genome shotgun (WGS) entry which is preliminary data.</text>
</comment>
<protein>
    <submittedName>
        <fullName evidence="1">Pentapeptide repeat protein</fullName>
    </submittedName>
</protein>